<dbReference type="AlphaFoldDB" id="A0A235B4U7"/>
<evidence type="ECO:0000313" key="2">
    <source>
        <dbReference type="Proteomes" id="UP000215459"/>
    </source>
</evidence>
<accession>A0A235B4U7</accession>
<dbReference type="Proteomes" id="UP000215459">
    <property type="component" value="Unassembled WGS sequence"/>
</dbReference>
<comment type="caution">
    <text evidence="1">The sequence shown here is derived from an EMBL/GenBank/DDBJ whole genome shotgun (WGS) entry which is preliminary data.</text>
</comment>
<sequence>MWSNKFRTRADSYVTWDWDINAPNPVVLNPQTGITIGYKDGVEVARDQAPAEEDMELQNIEYGSDWVRHTMKLASRNPLVPSPDIDAWYNAKIYNSSYSAEFHGVHDKAPSHELYMMDYPGDFGVDIHTHEHEGFEYLWPWQPDEEFHISF</sequence>
<evidence type="ECO:0000313" key="1">
    <source>
        <dbReference type="EMBL" id="OYD07262.1"/>
    </source>
</evidence>
<dbReference type="EMBL" id="NOWF01000007">
    <property type="protein sequence ID" value="OYD07262.1"/>
    <property type="molecule type" value="Genomic_DNA"/>
</dbReference>
<proteinExistence type="predicted"/>
<keyword evidence="2" id="KW-1185">Reference proteome</keyword>
<gene>
    <name evidence="1" type="ORF">CHM34_12840</name>
</gene>
<name>A0A235B4U7_9BACL</name>
<organism evidence="1 2">
    <name type="scientific">Paludifilum halophilum</name>
    <dbReference type="NCBI Taxonomy" id="1642702"/>
    <lineage>
        <taxon>Bacteria</taxon>
        <taxon>Bacillati</taxon>
        <taxon>Bacillota</taxon>
        <taxon>Bacilli</taxon>
        <taxon>Bacillales</taxon>
        <taxon>Thermoactinomycetaceae</taxon>
        <taxon>Paludifilum</taxon>
    </lineage>
</organism>
<dbReference type="OrthoDB" id="2444319at2"/>
<protein>
    <submittedName>
        <fullName evidence="1">Uncharacterized protein</fullName>
    </submittedName>
</protein>
<reference evidence="1 2" key="1">
    <citation type="submission" date="2017-07" db="EMBL/GenBank/DDBJ databases">
        <title>The genome sequence of Paludifilum halophilum highlights mechanisms for microbial adaptation to high salt environemnts.</title>
        <authorList>
            <person name="Belbahri L."/>
        </authorList>
    </citation>
    <scope>NUCLEOTIDE SEQUENCE [LARGE SCALE GENOMIC DNA]</scope>
    <source>
        <strain evidence="1 2">DSM 102817</strain>
    </source>
</reference>